<dbReference type="GO" id="GO:0005576">
    <property type="term" value="C:extracellular region"/>
    <property type="evidence" value="ECO:0007669"/>
    <property type="project" value="UniProtKB-SubCell"/>
</dbReference>
<evidence type="ECO:0000259" key="7">
    <source>
        <dbReference type="SMART" id="SM00737"/>
    </source>
</evidence>
<reference evidence="8" key="1">
    <citation type="submission" date="2008-10" db="EMBL/GenBank/DDBJ databases">
        <authorList>
            <consortium name="cGRASP (B.F. Koop &amp; W.S. Davidson)"/>
            <person name="Leong J."/>
            <person name="von Schalburg K."/>
            <person name="Cooper G."/>
            <person name="Moore R."/>
            <person name="Holt R."/>
            <person name="Davidson W.S."/>
            <person name="Koop B.F."/>
        </authorList>
    </citation>
    <scope>NUCLEOTIDE SEQUENCE</scope>
    <source>
        <tissue evidence="8">Thymus</tissue>
    </source>
</reference>
<evidence type="ECO:0000256" key="1">
    <source>
        <dbReference type="ARBA" id="ARBA00004613"/>
    </source>
</evidence>
<dbReference type="Pfam" id="PF02221">
    <property type="entry name" value="E1_DerP2_DerF2"/>
    <property type="match status" value="1"/>
</dbReference>
<keyword evidence="6" id="KW-0732">Signal</keyword>
<dbReference type="CTD" id="109607"/>
<evidence type="ECO:0000256" key="3">
    <source>
        <dbReference type="ARBA" id="ARBA00021477"/>
    </source>
</evidence>
<feature type="domain" description="MD-2-related lipid-recognition" evidence="7">
    <location>
        <begin position="30"/>
        <end position="155"/>
    </location>
</feature>
<evidence type="ECO:0000256" key="5">
    <source>
        <dbReference type="ARBA" id="ARBA00032516"/>
    </source>
</evidence>
<sequence length="158" mass="18025">MFLLGDFEMRFSVFFLVCLLVVETIFCTDFKPCEEHSSNGIQSLNIEGCENFTQCIFYANKDAVISTVFNVRTKYDDVMVGVYYKLGFTWFPVPGFPRPACVNDELSCPLEPNTTYNYTTKSLIPSYTPRINLDIKFELMDKSTLKSIVCAVVNVKIV</sequence>
<comment type="similarity">
    <text evidence="2">Belongs to the NPC2 family.</text>
</comment>
<dbReference type="SMART" id="SM00737">
    <property type="entry name" value="ML"/>
    <property type="match status" value="1"/>
</dbReference>
<organism evidence="8">
    <name type="scientific">Salmo salar</name>
    <name type="common">Atlantic salmon</name>
    <dbReference type="NCBI Taxonomy" id="8030"/>
    <lineage>
        <taxon>Eukaryota</taxon>
        <taxon>Metazoa</taxon>
        <taxon>Chordata</taxon>
        <taxon>Craniata</taxon>
        <taxon>Vertebrata</taxon>
        <taxon>Euteleostomi</taxon>
        <taxon>Actinopterygii</taxon>
        <taxon>Neopterygii</taxon>
        <taxon>Teleostei</taxon>
        <taxon>Protacanthopterygii</taxon>
        <taxon>Salmoniformes</taxon>
        <taxon>Salmonidae</taxon>
        <taxon>Salmoninae</taxon>
        <taxon>Salmo</taxon>
    </lineage>
</organism>
<dbReference type="EMBL" id="BT048529">
    <property type="protein sequence ID" value="ACI68330.1"/>
    <property type="molecule type" value="mRNA"/>
</dbReference>
<accession>B5XBW0</accession>
<evidence type="ECO:0000256" key="2">
    <source>
        <dbReference type="ARBA" id="ARBA00006370"/>
    </source>
</evidence>
<evidence type="ECO:0000313" key="8">
    <source>
        <dbReference type="EMBL" id="ACI68330.1"/>
    </source>
</evidence>
<reference evidence="8" key="3">
    <citation type="submission" date="2010-08" db="EMBL/GenBank/DDBJ databases">
        <authorList>
            <consortium name="cGRASP (B.F. Koop &amp; W.S. Davidson)"/>
        </authorList>
    </citation>
    <scope>NUCLEOTIDE SEQUENCE</scope>
    <source>
        <tissue evidence="8">Thymus</tissue>
    </source>
</reference>
<protein>
    <recommendedName>
        <fullName evidence="3">NPC intracellular cholesterol transporter 2</fullName>
    </recommendedName>
    <alternativeName>
        <fullName evidence="5">Epididymal secretory protein E1</fullName>
    </alternativeName>
</protein>
<gene>
    <name evidence="8" type="primary">ES16</name>
</gene>
<dbReference type="InterPro" id="IPR014756">
    <property type="entry name" value="Ig_E-set"/>
</dbReference>
<evidence type="ECO:0000256" key="4">
    <source>
        <dbReference type="ARBA" id="ARBA00022525"/>
    </source>
</evidence>
<dbReference type="Gene3D" id="2.60.40.770">
    <property type="match status" value="1"/>
</dbReference>
<dbReference type="RefSeq" id="NP_001134647.1">
    <property type="nucleotide sequence ID" value="NM_001141175.1"/>
</dbReference>
<dbReference type="GeneID" id="100196146"/>
<dbReference type="InterPro" id="IPR003172">
    <property type="entry name" value="ML_dom"/>
</dbReference>
<dbReference type="KEGG" id="sasa:100196146"/>
<name>B5XBW0_SALSA</name>
<proteinExistence type="evidence at transcript level"/>
<reference evidence="8" key="2">
    <citation type="journal article" date="2010" name="BMC Genomics">
        <title>Salmo salar and Esox lucius full-length cDNA sequences reveal changes in evolutionary pressures on a post-tetraploidization genome.</title>
        <authorList>
            <person name="Leong J.S."/>
            <person name="Jantzen S.G."/>
            <person name="von Schalburg K.R."/>
            <person name="Cooper G.A."/>
            <person name="Messmer A.M."/>
            <person name="Liao N.Y."/>
            <person name="Munro S."/>
            <person name="Moore R."/>
            <person name="Holt R.A."/>
            <person name="Jones S.J."/>
            <person name="Davidson W.S."/>
            <person name="Koop B.F."/>
        </authorList>
    </citation>
    <scope>NUCLEOTIDE SEQUENCE</scope>
    <source>
        <tissue evidence="8">Thymus</tissue>
    </source>
</reference>
<dbReference type="GO" id="GO:0007399">
    <property type="term" value="P:nervous system development"/>
    <property type="evidence" value="ECO:0007669"/>
    <property type="project" value="UniProtKB-ARBA"/>
</dbReference>
<dbReference type="FunFam" id="2.60.40.770:FF:000001">
    <property type="entry name" value="NPC intracellular cholesterol transporter 2"/>
    <property type="match status" value="1"/>
</dbReference>
<keyword evidence="4" id="KW-0964">Secreted</keyword>
<feature type="chain" id="PRO_5002840521" description="NPC intracellular cholesterol transporter 2" evidence="6">
    <location>
        <begin position="28"/>
        <end position="158"/>
    </location>
</feature>
<comment type="subcellular location">
    <subcellularLocation>
        <location evidence="1">Secreted</location>
    </subcellularLocation>
</comment>
<dbReference type="SUPFAM" id="SSF81296">
    <property type="entry name" value="E set domains"/>
    <property type="match status" value="1"/>
</dbReference>
<evidence type="ECO:0000256" key="6">
    <source>
        <dbReference type="SAM" id="SignalP"/>
    </source>
</evidence>
<feature type="signal peptide" evidence="6">
    <location>
        <begin position="1"/>
        <end position="27"/>
    </location>
</feature>
<dbReference type="AlphaFoldDB" id="B5XBW0"/>